<dbReference type="AlphaFoldDB" id="A0A4Y2N434"/>
<organism evidence="1 2">
    <name type="scientific">Araneus ventricosus</name>
    <name type="common">Orbweaver spider</name>
    <name type="synonym">Epeira ventricosa</name>
    <dbReference type="NCBI Taxonomy" id="182803"/>
    <lineage>
        <taxon>Eukaryota</taxon>
        <taxon>Metazoa</taxon>
        <taxon>Ecdysozoa</taxon>
        <taxon>Arthropoda</taxon>
        <taxon>Chelicerata</taxon>
        <taxon>Arachnida</taxon>
        <taxon>Araneae</taxon>
        <taxon>Araneomorphae</taxon>
        <taxon>Entelegynae</taxon>
        <taxon>Araneoidea</taxon>
        <taxon>Araneidae</taxon>
        <taxon>Araneus</taxon>
    </lineage>
</organism>
<proteinExistence type="predicted"/>
<evidence type="ECO:0000313" key="2">
    <source>
        <dbReference type="Proteomes" id="UP000499080"/>
    </source>
</evidence>
<accession>A0A4Y2N434</accession>
<dbReference type="Proteomes" id="UP000499080">
    <property type="component" value="Unassembled WGS sequence"/>
</dbReference>
<protein>
    <submittedName>
        <fullName evidence="1">Uncharacterized protein</fullName>
    </submittedName>
</protein>
<gene>
    <name evidence="1" type="ORF">AVEN_206153_1</name>
</gene>
<keyword evidence="2" id="KW-1185">Reference proteome</keyword>
<dbReference type="EMBL" id="BGPR01008410">
    <property type="protein sequence ID" value="GBN33642.1"/>
    <property type="molecule type" value="Genomic_DNA"/>
</dbReference>
<reference evidence="1 2" key="1">
    <citation type="journal article" date="2019" name="Sci. Rep.">
        <title>Orb-weaving spider Araneus ventricosus genome elucidates the spidroin gene catalogue.</title>
        <authorList>
            <person name="Kono N."/>
            <person name="Nakamura H."/>
            <person name="Ohtoshi R."/>
            <person name="Moran D.A.P."/>
            <person name="Shinohara A."/>
            <person name="Yoshida Y."/>
            <person name="Fujiwara M."/>
            <person name="Mori M."/>
            <person name="Tomita M."/>
            <person name="Arakawa K."/>
        </authorList>
    </citation>
    <scope>NUCLEOTIDE SEQUENCE [LARGE SCALE GENOMIC DNA]</scope>
</reference>
<evidence type="ECO:0000313" key="1">
    <source>
        <dbReference type="EMBL" id="GBN33642.1"/>
    </source>
</evidence>
<name>A0A4Y2N434_ARAVE</name>
<comment type="caution">
    <text evidence="1">The sequence shown here is derived from an EMBL/GenBank/DDBJ whole genome shotgun (WGS) entry which is preliminary data.</text>
</comment>
<sequence length="124" mass="14615">MRKKQKTMQKTMVELYCRLPMLSLQKMSITRITTTLCNNRQLLGLIMKCKHQEHFDHILYTRRGPEWAAVKAMANEMVSQICNCVKLNERIMEFLWPVCYSRIRNPPEIPEKLLNFASKGPENS</sequence>